<keyword evidence="2" id="KW-1185">Reference proteome</keyword>
<gene>
    <name evidence="1" type="ORF">LECACI_7A003982</name>
</gene>
<dbReference type="Gene3D" id="3.40.50.1820">
    <property type="entry name" value="alpha/beta hydrolase"/>
    <property type="match status" value="1"/>
</dbReference>
<comment type="caution">
    <text evidence="1">The sequence shown here is derived from an EMBL/GenBank/DDBJ whole genome shotgun (WGS) entry which is preliminary data.</text>
</comment>
<proteinExistence type="predicted"/>
<organism evidence="1 2">
    <name type="scientific">Lecanosticta acicola</name>
    <dbReference type="NCBI Taxonomy" id="111012"/>
    <lineage>
        <taxon>Eukaryota</taxon>
        <taxon>Fungi</taxon>
        <taxon>Dikarya</taxon>
        <taxon>Ascomycota</taxon>
        <taxon>Pezizomycotina</taxon>
        <taxon>Dothideomycetes</taxon>
        <taxon>Dothideomycetidae</taxon>
        <taxon>Mycosphaerellales</taxon>
        <taxon>Mycosphaerellaceae</taxon>
        <taxon>Lecanosticta</taxon>
    </lineage>
</organism>
<dbReference type="Proteomes" id="UP001296104">
    <property type="component" value="Unassembled WGS sequence"/>
</dbReference>
<sequence>MGLHSRDVGYSSSLDCDDDSIILQKLGRWHNPRDEFDKLSERNHDSVLSCLAQSGNLVKHPDTVFVVKDMTATRIALAASKISIMGFSYGTQMTAEYISLFLQQVGQVRMDGALDHTTDKIVHFIEEGKSVDSKARELWGDQLKHVHNGKMKVNYAYNRESNGRKPQQLISSDILQVVRAFLYSAPSDWVQSDHALNDTAHANIERVSIRVEQTKK</sequence>
<reference evidence="1" key="1">
    <citation type="submission" date="2023-11" db="EMBL/GenBank/DDBJ databases">
        <authorList>
            <person name="Alioto T."/>
            <person name="Alioto T."/>
            <person name="Gomez Garrido J."/>
        </authorList>
    </citation>
    <scope>NUCLEOTIDE SEQUENCE</scope>
</reference>
<dbReference type="SUPFAM" id="SSF53474">
    <property type="entry name" value="alpha/beta-Hydrolases"/>
    <property type="match status" value="1"/>
</dbReference>
<evidence type="ECO:0000313" key="1">
    <source>
        <dbReference type="EMBL" id="CAK3992009.1"/>
    </source>
</evidence>
<name>A0AAI9EAC2_9PEZI</name>
<protein>
    <submittedName>
        <fullName evidence="1">Uncharacterized protein</fullName>
    </submittedName>
</protein>
<dbReference type="InterPro" id="IPR029058">
    <property type="entry name" value="AB_hydrolase_fold"/>
</dbReference>
<dbReference type="AlphaFoldDB" id="A0AAI9EAC2"/>
<evidence type="ECO:0000313" key="2">
    <source>
        <dbReference type="Proteomes" id="UP001296104"/>
    </source>
</evidence>
<dbReference type="EMBL" id="CAVMBE010000020">
    <property type="protein sequence ID" value="CAK3992009.1"/>
    <property type="molecule type" value="Genomic_DNA"/>
</dbReference>
<accession>A0AAI9EAC2</accession>